<evidence type="ECO:0000313" key="3">
    <source>
        <dbReference type="Proteomes" id="UP000008021"/>
    </source>
</evidence>
<accession>A0A0E0DA97</accession>
<feature type="region of interest" description="Disordered" evidence="1">
    <location>
        <begin position="131"/>
        <end position="192"/>
    </location>
</feature>
<dbReference type="HOGENOM" id="CLU_904259_0_0_1"/>
<name>A0A0E0DA97_9ORYZ</name>
<dbReference type="AlphaFoldDB" id="A0A0E0DA97"/>
<keyword evidence="3" id="KW-1185">Reference proteome</keyword>
<sequence length="308" mass="31491">MSIHLRAHTFTANPLRRLSVSTVAVSPSAEADALCYLLDGGAGAADATHRLQLSKMLIVPFSSCSSESAATLLVNIVGVRCHHRLTRATSGSTTASGSGGTPRMGDHLQSAMTDGRVIECHISNRCGRDGNGVGRGGLNRNGPTPASFRVHPIPSPAPEGPTGDPRVKIPPWPRPRLNSGPRSRELAAVGDSRERAVASDGALGGIACVDPVPETFPHEDPAPVTTAGGGCGGSGLATTVDGGGGGSGAPMAGGADLANDGGSLRFGELGIKSSKNYSLYARILIRDEIPQGFRAAGNHQIALRDDKS</sequence>
<proteinExistence type="predicted"/>
<dbReference type="Proteomes" id="UP000008021">
    <property type="component" value="Chromosome 4"/>
</dbReference>
<reference evidence="2" key="2">
    <citation type="submission" date="2018-05" db="EMBL/GenBank/DDBJ databases">
        <title>OmerRS3 (Oryza meridionalis Reference Sequence Version 3).</title>
        <authorList>
            <person name="Zhang J."/>
            <person name="Kudrna D."/>
            <person name="Lee S."/>
            <person name="Talag J."/>
            <person name="Welchert J."/>
            <person name="Wing R.A."/>
        </authorList>
    </citation>
    <scope>NUCLEOTIDE SEQUENCE [LARGE SCALE GENOMIC DNA]</scope>
    <source>
        <strain evidence="2">cv. OR44</strain>
    </source>
</reference>
<organism evidence="2">
    <name type="scientific">Oryza meridionalis</name>
    <dbReference type="NCBI Taxonomy" id="40149"/>
    <lineage>
        <taxon>Eukaryota</taxon>
        <taxon>Viridiplantae</taxon>
        <taxon>Streptophyta</taxon>
        <taxon>Embryophyta</taxon>
        <taxon>Tracheophyta</taxon>
        <taxon>Spermatophyta</taxon>
        <taxon>Magnoliopsida</taxon>
        <taxon>Liliopsida</taxon>
        <taxon>Poales</taxon>
        <taxon>Poaceae</taxon>
        <taxon>BOP clade</taxon>
        <taxon>Oryzoideae</taxon>
        <taxon>Oryzeae</taxon>
        <taxon>Oryzinae</taxon>
        <taxon>Oryza</taxon>
    </lineage>
</organism>
<evidence type="ECO:0000256" key="1">
    <source>
        <dbReference type="SAM" id="MobiDB-lite"/>
    </source>
</evidence>
<protein>
    <submittedName>
        <fullName evidence="2">Uncharacterized protein</fullName>
    </submittedName>
</protein>
<dbReference type="EnsemblPlants" id="OMERI04G01120.1">
    <property type="protein sequence ID" value="OMERI04G01120.1"/>
    <property type="gene ID" value="OMERI04G01120"/>
</dbReference>
<reference evidence="2" key="1">
    <citation type="submission" date="2015-04" db="UniProtKB">
        <authorList>
            <consortium name="EnsemblPlants"/>
        </authorList>
    </citation>
    <scope>IDENTIFICATION</scope>
</reference>
<dbReference type="Gramene" id="OMERI04G01120.1">
    <property type="protein sequence ID" value="OMERI04G01120.1"/>
    <property type="gene ID" value="OMERI04G01120"/>
</dbReference>
<evidence type="ECO:0000313" key="2">
    <source>
        <dbReference type="EnsemblPlants" id="OMERI04G01120.1"/>
    </source>
</evidence>